<feature type="transmembrane region" description="Helical" evidence="1">
    <location>
        <begin position="79"/>
        <end position="99"/>
    </location>
</feature>
<dbReference type="AlphaFoldDB" id="A0A916JVA8"/>
<proteinExistence type="predicted"/>
<name>A0A916JVA8_9MICO</name>
<feature type="transmembrane region" description="Helical" evidence="1">
    <location>
        <begin position="130"/>
        <end position="150"/>
    </location>
</feature>
<feature type="transmembrane region" description="Helical" evidence="1">
    <location>
        <begin position="6"/>
        <end position="24"/>
    </location>
</feature>
<keyword evidence="1" id="KW-1133">Transmembrane helix</keyword>
<organism evidence="2 3">
    <name type="scientific">Leucobacter soli</name>
    <dbReference type="NCBI Taxonomy" id="2812850"/>
    <lineage>
        <taxon>Bacteria</taxon>
        <taxon>Bacillati</taxon>
        <taxon>Actinomycetota</taxon>
        <taxon>Actinomycetes</taxon>
        <taxon>Micrococcales</taxon>
        <taxon>Microbacteriaceae</taxon>
        <taxon>Leucobacter</taxon>
    </lineage>
</organism>
<gene>
    <name evidence="2" type="ORF">LEUCIP111803_00858</name>
</gene>
<evidence type="ECO:0000313" key="3">
    <source>
        <dbReference type="Proteomes" id="UP000693892"/>
    </source>
</evidence>
<keyword evidence="1" id="KW-0472">Membrane</keyword>
<keyword evidence="1" id="KW-0812">Transmembrane</keyword>
<feature type="transmembrane region" description="Helical" evidence="1">
    <location>
        <begin position="36"/>
        <end position="59"/>
    </location>
</feature>
<dbReference type="EMBL" id="CAJVAP010000007">
    <property type="protein sequence ID" value="CAG7605699.1"/>
    <property type="molecule type" value="Genomic_DNA"/>
</dbReference>
<comment type="caution">
    <text evidence="2">The sequence shown here is derived from an EMBL/GenBank/DDBJ whole genome shotgun (WGS) entry which is preliminary data.</text>
</comment>
<dbReference type="Proteomes" id="UP000693892">
    <property type="component" value="Unassembled WGS sequence"/>
</dbReference>
<dbReference type="RefSeq" id="WP_218114477.1">
    <property type="nucleotide sequence ID" value="NZ_CAJVAP010000007.1"/>
</dbReference>
<reference evidence="2" key="1">
    <citation type="submission" date="2021-06" db="EMBL/GenBank/DDBJ databases">
        <authorList>
            <person name="Criscuolo A."/>
        </authorList>
    </citation>
    <scope>NUCLEOTIDE SEQUENCE</scope>
    <source>
        <strain evidence="2">CIP111803</strain>
    </source>
</reference>
<protein>
    <submittedName>
        <fullName evidence="2">Uncharacterized protein</fullName>
    </submittedName>
</protein>
<accession>A0A916JVA8</accession>
<feature type="transmembrane region" description="Helical" evidence="1">
    <location>
        <begin position="106"/>
        <end position="124"/>
    </location>
</feature>
<evidence type="ECO:0000313" key="2">
    <source>
        <dbReference type="EMBL" id="CAG7605699.1"/>
    </source>
</evidence>
<keyword evidence="3" id="KW-1185">Reference proteome</keyword>
<evidence type="ECO:0000256" key="1">
    <source>
        <dbReference type="SAM" id="Phobius"/>
    </source>
</evidence>
<feature type="transmembrane region" description="Helical" evidence="1">
    <location>
        <begin position="157"/>
        <end position="179"/>
    </location>
</feature>
<sequence>MIITEFPRDLLMTGVIFGVAAFVWSGWAQERPPTHWIWRIVLALLGLGGLALTGISMPAVIRNWTGPTAISFGGTASTIYLTVFALEVVAIVVVAIWATRRRRGDLIAPLVLAVVGIHFIPLAPVFGQPIFAVTGILVTIVAVVAALLPLGIAARSFWCGILGAPVLLVVGAICTVSAFGSLSG</sequence>